<dbReference type="GO" id="GO:0140114">
    <property type="term" value="P:cellular detoxification of fluoride"/>
    <property type="evidence" value="ECO:0007669"/>
    <property type="project" value="UniProtKB-UniRule"/>
</dbReference>
<keyword evidence="9 14" id="KW-0472">Membrane</keyword>
<dbReference type="GO" id="GO:0046872">
    <property type="term" value="F:metal ion binding"/>
    <property type="evidence" value="ECO:0007669"/>
    <property type="project" value="UniProtKB-KW"/>
</dbReference>
<dbReference type="Pfam" id="PF02537">
    <property type="entry name" value="CRCB"/>
    <property type="match status" value="1"/>
</dbReference>
<dbReference type="GO" id="GO:0005886">
    <property type="term" value="C:plasma membrane"/>
    <property type="evidence" value="ECO:0007669"/>
    <property type="project" value="UniProtKB-SubCell"/>
</dbReference>
<evidence type="ECO:0000256" key="12">
    <source>
        <dbReference type="ARBA" id="ARBA00035585"/>
    </source>
</evidence>
<evidence type="ECO:0000256" key="5">
    <source>
        <dbReference type="ARBA" id="ARBA00022723"/>
    </source>
</evidence>
<name>A0A8E2I8H2_9BACI</name>
<feature type="transmembrane region" description="Helical" evidence="14">
    <location>
        <begin position="96"/>
        <end position="116"/>
    </location>
</feature>
<dbReference type="NCBIfam" id="TIGR00494">
    <property type="entry name" value="crcB"/>
    <property type="match status" value="1"/>
</dbReference>
<evidence type="ECO:0000256" key="3">
    <source>
        <dbReference type="ARBA" id="ARBA00022475"/>
    </source>
</evidence>
<evidence type="ECO:0000256" key="8">
    <source>
        <dbReference type="ARBA" id="ARBA00023065"/>
    </source>
</evidence>
<comment type="activity regulation">
    <text evidence="14">Na(+) is not transported, but it plays an essential structural role and its presence is essential for fluoride channel function.</text>
</comment>
<dbReference type="EMBL" id="MTLA01000264">
    <property type="protein sequence ID" value="OOP66808.1"/>
    <property type="molecule type" value="Genomic_DNA"/>
</dbReference>
<dbReference type="InterPro" id="IPR003691">
    <property type="entry name" value="FluC"/>
</dbReference>
<comment type="caution">
    <text evidence="15">The sequence shown here is derived from an EMBL/GenBank/DDBJ whole genome shotgun (WGS) entry which is preliminary data.</text>
</comment>
<comment type="subcellular location">
    <subcellularLocation>
        <location evidence="1 14">Cell membrane</location>
        <topology evidence="1 14">Multi-pass membrane protein</topology>
    </subcellularLocation>
</comment>
<evidence type="ECO:0000256" key="9">
    <source>
        <dbReference type="ARBA" id="ARBA00023136"/>
    </source>
</evidence>
<evidence type="ECO:0000256" key="11">
    <source>
        <dbReference type="ARBA" id="ARBA00035120"/>
    </source>
</evidence>
<evidence type="ECO:0000256" key="6">
    <source>
        <dbReference type="ARBA" id="ARBA00022989"/>
    </source>
</evidence>
<protein>
    <recommendedName>
        <fullName evidence="14">Fluoride-specific ion channel FluC</fullName>
    </recommendedName>
</protein>
<dbReference type="GO" id="GO:0062054">
    <property type="term" value="F:fluoride channel activity"/>
    <property type="evidence" value="ECO:0007669"/>
    <property type="project" value="UniProtKB-UniRule"/>
</dbReference>
<dbReference type="AlphaFoldDB" id="A0A8E2I8H2"/>
<accession>A0A8E2I8H2</accession>
<keyword evidence="6 14" id="KW-1133">Transmembrane helix</keyword>
<reference evidence="15 16" key="1">
    <citation type="submission" date="2017-01" db="EMBL/GenBank/DDBJ databases">
        <title>Draft genome sequence of Bacillus oleronius.</title>
        <authorList>
            <person name="Allam M."/>
        </authorList>
    </citation>
    <scope>NUCLEOTIDE SEQUENCE [LARGE SCALE GENOMIC DNA]</scope>
    <source>
        <strain evidence="15 16">DSM 9356</strain>
    </source>
</reference>
<comment type="catalytic activity">
    <reaction evidence="12">
        <text>fluoride(in) = fluoride(out)</text>
        <dbReference type="Rhea" id="RHEA:76159"/>
        <dbReference type="ChEBI" id="CHEBI:17051"/>
    </reaction>
    <physiologicalReaction direction="left-to-right" evidence="12">
        <dbReference type="Rhea" id="RHEA:76160"/>
    </physiologicalReaction>
</comment>
<keyword evidence="3 14" id="KW-1003">Cell membrane</keyword>
<comment type="similarity">
    <text evidence="11 14">Belongs to the fluoride channel Fluc/FEX (TC 1.A.43) family.</text>
</comment>
<keyword evidence="5 14" id="KW-0479">Metal-binding</keyword>
<keyword evidence="4 14" id="KW-0812">Transmembrane</keyword>
<evidence type="ECO:0000256" key="1">
    <source>
        <dbReference type="ARBA" id="ARBA00004651"/>
    </source>
</evidence>
<evidence type="ECO:0000256" key="14">
    <source>
        <dbReference type="HAMAP-Rule" id="MF_00454"/>
    </source>
</evidence>
<dbReference type="NCBIfam" id="NF010801">
    <property type="entry name" value="PRK14205.1"/>
    <property type="match status" value="1"/>
</dbReference>
<evidence type="ECO:0000313" key="15">
    <source>
        <dbReference type="EMBL" id="OOP66808.1"/>
    </source>
</evidence>
<dbReference type="RefSeq" id="WP_071977302.1">
    <property type="nucleotide sequence ID" value="NZ_CP065424.1"/>
</dbReference>
<keyword evidence="16" id="KW-1185">Reference proteome</keyword>
<evidence type="ECO:0000256" key="7">
    <source>
        <dbReference type="ARBA" id="ARBA00023053"/>
    </source>
</evidence>
<feature type="transmembrane region" description="Helical" evidence="14">
    <location>
        <begin position="6"/>
        <end position="22"/>
    </location>
</feature>
<evidence type="ECO:0000313" key="16">
    <source>
        <dbReference type="Proteomes" id="UP000189761"/>
    </source>
</evidence>
<keyword evidence="8 14" id="KW-0406">Ion transport</keyword>
<dbReference type="PANTHER" id="PTHR28259">
    <property type="entry name" value="FLUORIDE EXPORT PROTEIN 1-RELATED"/>
    <property type="match status" value="1"/>
</dbReference>
<gene>
    <name evidence="14" type="primary">fluC</name>
    <name evidence="14" type="synonym">crcB</name>
    <name evidence="15" type="ORF">BWZ43_19075</name>
</gene>
<feature type="binding site" evidence="14">
    <location>
        <position position="74"/>
    </location>
    <ligand>
        <name>Na(+)</name>
        <dbReference type="ChEBI" id="CHEBI:29101"/>
        <note>structural</note>
    </ligand>
</feature>
<evidence type="ECO:0000256" key="4">
    <source>
        <dbReference type="ARBA" id="ARBA00022692"/>
    </source>
</evidence>
<dbReference type="PANTHER" id="PTHR28259:SF16">
    <property type="entry name" value="FLUORIDE-SPECIFIC ION CHANNEL FLUC 2"/>
    <property type="match status" value="1"/>
</dbReference>
<comment type="function">
    <text evidence="13 14">Fluoride-specific ion channel. Important for reducing fluoride concentration in the cell, thus reducing its toxicity.</text>
</comment>
<keyword evidence="10 14" id="KW-0407">Ion channel</keyword>
<organism evidence="15 16">
    <name type="scientific">Heyndrickxia oleronia</name>
    <dbReference type="NCBI Taxonomy" id="38875"/>
    <lineage>
        <taxon>Bacteria</taxon>
        <taxon>Bacillati</taxon>
        <taxon>Bacillota</taxon>
        <taxon>Bacilli</taxon>
        <taxon>Bacillales</taxon>
        <taxon>Bacillaceae</taxon>
        <taxon>Heyndrickxia</taxon>
    </lineage>
</organism>
<sequence length="119" mass="13114">MVINAIVVAFGGFFGAITRYSISQWMKKRKPTSFPLATFIINVMGSFLLGFIYGTETGGLPLLLLGTGFMGAFTTFSTFKLENIQLILNKKWNTQVIYLVLSYLLGISLAFLGVIIGKM</sequence>
<feature type="transmembrane region" description="Helical" evidence="14">
    <location>
        <begin position="59"/>
        <end position="76"/>
    </location>
</feature>
<keyword evidence="2 14" id="KW-0813">Transport</keyword>
<feature type="binding site" evidence="14">
    <location>
        <position position="71"/>
    </location>
    <ligand>
        <name>Na(+)</name>
        <dbReference type="ChEBI" id="CHEBI:29101"/>
        <note>structural</note>
    </ligand>
</feature>
<evidence type="ECO:0000256" key="10">
    <source>
        <dbReference type="ARBA" id="ARBA00023303"/>
    </source>
</evidence>
<evidence type="ECO:0000256" key="13">
    <source>
        <dbReference type="ARBA" id="ARBA00049940"/>
    </source>
</evidence>
<dbReference type="HAMAP" id="MF_00454">
    <property type="entry name" value="FluC"/>
    <property type="match status" value="1"/>
</dbReference>
<keyword evidence="7 14" id="KW-0915">Sodium</keyword>
<evidence type="ECO:0000256" key="2">
    <source>
        <dbReference type="ARBA" id="ARBA00022448"/>
    </source>
</evidence>
<proteinExistence type="inferred from homology"/>
<feature type="transmembrane region" description="Helical" evidence="14">
    <location>
        <begin position="34"/>
        <end position="53"/>
    </location>
</feature>
<dbReference type="Proteomes" id="UP000189761">
    <property type="component" value="Unassembled WGS sequence"/>
</dbReference>